<dbReference type="AlphaFoldDB" id="A0AAD5NRK4"/>
<evidence type="ECO:0000313" key="2">
    <source>
        <dbReference type="EMBL" id="KAI9176833.1"/>
    </source>
</evidence>
<proteinExistence type="predicted"/>
<reference evidence="2" key="2">
    <citation type="submission" date="2023-02" db="EMBL/GenBank/DDBJ databases">
        <authorList>
            <person name="Swenson N.G."/>
            <person name="Wegrzyn J.L."/>
            <person name="Mcevoy S.L."/>
        </authorList>
    </citation>
    <scope>NUCLEOTIDE SEQUENCE</scope>
    <source>
        <strain evidence="2">91603</strain>
        <tissue evidence="2">Leaf</tissue>
    </source>
</reference>
<protein>
    <submittedName>
        <fullName evidence="2">Uncharacterized protein</fullName>
    </submittedName>
</protein>
<gene>
    <name evidence="2" type="ORF">LWI28_007662</name>
</gene>
<dbReference type="Proteomes" id="UP001064489">
    <property type="component" value="Chromosome 5"/>
</dbReference>
<comment type="caution">
    <text evidence="2">The sequence shown here is derived from an EMBL/GenBank/DDBJ whole genome shotgun (WGS) entry which is preliminary data.</text>
</comment>
<feature type="region of interest" description="Disordered" evidence="1">
    <location>
        <begin position="103"/>
        <end position="125"/>
    </location>
</feature>
<accession>A0AAD5NRK4</accession>
<evidence type="ECO:0000256" key="1">
    <source>
        <dbReference type="SAM" id="MobiDB-lite"/>
    </source>
</evidence>
<reference evidence="2" key="1">
    <citation type="journal article" date="2022" name="Plant J.">
        <title>Strategies of tolerance reflected in two North American maple genomes.</title>
        <authorList>
            <person name="McEvoy S.L."/>
            <person name="Sezen U.U."/>
            <person name="Trouern-Trend A."/>
            <person name="McMahon S.M."/>
            <person name="Schaberg P.G."/>
            <person name="Yang J."/>
            <person name="Wegrzyn J.L."/>
            <person name="Swenson N.G."/>
        </authorList>
    </citation>
    <scope>NUCLEOTIDE SEQUENCE</scope>
    <source>
        <strain evidence="2">91603</strain>
    </source>
</reference>
<organism evidence="2 3">
    <name type="scientific">Acer negundo</name>
    <name type="common">Box elder</name>
    <dbReference type="NCBI Taxonomy" id="4023"/>
    <lineage>
        <taxon>Eukaryota</taxon>
        <taxon>Viridiplantae</taxon>
        <taxon>Streptophyta</taxon>
        <taxon>Embryophyta</taxon>
        <taxon>Tracheophyta</taxon>
        <taxon>Spermatophyta</taxon>
        <taxon>Magnoliopsida</taxon>
        <taxon>eudicotyledons</taxon>
        <taxon>Gunneridae</taxon>
        <taxon>Pentapetalae</taxon>
        <taxon>rosids</taxon>
        <taxon>malvids</taxon>
        <taxon>Sapindales</taxon>
        <taxon>Sapindaceae</taxon>
        <taxon>Hippocastanoideae</taxon>
        <taxon>Acereae</taxon>
        <taxon>Acer</taxon>
    </lineage>
</organism>
<keyword evidence="3" id="KW-1185">Reference proteome</keyword>
<feature type="compositionally biased region" description="Basic residues" evidence="1">
    <location>
        <begin position="110"/>
        <end position="125"/>
    </location>
</feature>
<sequence>MTACSRLTVENMGGMVSVPIEMVRRAVEVIRIRLWVMGWLEEKMARSYQGLTHRWSPDMVKKTHVEKQLGYFSEMGGRDGANMVVVSNSDEIIDIGKETNKENGVSSLVKTKKRKGKKRKWKKSH</sequence>
<name>A0AAD5NRK4_ACENE</name>
<dbReference type="EMBL" id="JAJSOW010000102">
    <property type="protein sequence ID" value="KAI9176833.1"/>
    <property type="molecule type" value="Genomic_DNA"/>
</dbReference>
<evidence type="ECO:0000313" key="3">
    <source>
        <dbReference type="Proteomes" id="UP001064489"/>
    </source>
</evidence>